<dbReference type="AlphaFoldDB" id="A0A8K0GHX2"/>
<reference evidence="2" key="1">
    <citation type="submission" date="2019-08" db="EMBL/GenBank/DDBJ databases">
        <title>The genome of the North American firefly Photinus pyralis.</title>
        <authorList>
            <consortium name="Photinus pyralis genome working group"/>
            <person name="Fallon T.R."/>
            <person name="Sander Lower S.E."/>
            <person name="Weng J.-K."/>
        </authorList>
    </citation>
    <scope>NUCLEOTIDE SEQUENCE</scope>
    <source>
        <strain evidence="2">TRF0915ILg1</strain>
        <tissue evidence="2">Whole body</tissue>
    </source>
</reference>
<evidence type="ECO:0000313" key="3">
    <source>
        <dbReference type="Proteomes" id="UP000801492"/>
    </source>
</evidence>
<dbReference type="EMBL" id="VTPC01001336">
    <property type="protein sequence ID" value="KAF2902322.1"/>
    <property type="molecule type" value="Genomic_DNA"/>
</dbReference>
<gene>
    <name evidence="2" type="ORF">ILUMI_03860</name>
</gene>
<feature type="region of interest" description="Disordered" evidence="1">
    <location>
        <begin position="101"/>
        <end position="136"/>
    </location>
</feature>
<organism evidence="2 3">
    <name type="scientific">Ignelater luminosus</name>
    <name type="common">Cucubano</name>
    <name type="synonym">Pyrophorus luminosus</name>
    <dbReference type="NCBI Taxonomy" id="2038154"/>
    <lineage>
        <taxon>Eukaryota</taxon>
        <taxon>Metazoa</taxon>
        <taxon>Ecdysozoa</taxon>
        <taxon>Arthropoda</taxon>
        <taxon>Hexapoda</taxon>
        <taxon>Insecta</taxon>
        <taxon>Pterygota</taxon>
        <taxon>Neoptera</taxon>
        <taxon>Endopterygota</taxon>
        <taxon>Coleoptera</taxon>
        <taxon>Polyphaga</taxon>
        <taxon>Elateriformia</taxon>
        <taxon>Elateroidea</taxon>
        <taxon>Elateridae</taxon>
        <taxon>Agrypninae</taxon>
        <taxon>Pyrophorini</taxon>
        <taxon>Ignelater</taxon>
    </lineage>
</organism>
<name>A0A8K0GHX2_IGNLU</name>
<evidence type="ECO:0000313" key="2">
    <source>
        <dbReference type="EMBL" id="KAF2902322.1"/>
    </source>
</evidence>
<accession>A0A8K0GHX2</accession>
<proteinExistence type="predicted"/>
<comment type="caution">
    <text evidence="2">The sequence shown here is derived from an EMBL/GenBank/DDBJ whole genome shotgun (WGS) entry which is preliminary data.</text>
</comment>
<feature type="compositionally biased region" description="Polar residues" evidence="1">
    <location>
        <begin position="121"/>
        <end position="132"/>
    </location>
</feature>
<evidence type="ECO:0000256" key="1">
    <source>
        <dbReference type="SAM" id="MobiDB-lite"/>
    </source>
</evidence>
<keyword evidence="3" id="KW-1185">Reference proteome</keyword>
<feature type="compositionally biased region" description="Polar residues" evidence="1">
    <location>
        <begin position="1"/>
        <end position="34"/>
    </location>
</feature>
<dbReference type="OrthoDB" id="10639520at2759"/>
<sequence length="153" mass="17196">MSLWNTLSDLLQGASNSNTPPSVSHNRPRQTSEVNVHIHNVQRQSNRPPQRNYSNAGSNQRSGNYQEKTYKPQTTNYNGGPQRCNSVPNTTIYHNVVKVPHAQKPGGDASRQNFQKHRQATNKQGTGNGQNSNDRKIIIVRKTTKKIIINNNK</sequence>
<dbReference type="Proteomes" id="UP000801492">
    <property type="component" value="Unassembled WGS sequence"/>
</dbReference>
<feature type="region of interest" description="Disordered" evidence="1">
    <location>
        <begin position="1"/>
        <end position="88"/>
    </location>
</feature>
<protein>
    <submittedName>
        <fullName evidence="2">Uncharacterized protein</fullName>
    </submittedName>
</protein>
<feature type="compositionally biased region" description="Polar residues" evidence="1">
    <location>
        <begin position="41"/>
        <end position="88"/>
    </location>
</feature>